<dbReference type="Pfam" id="PF22784">
    <property type="entry name" value="PTP-SAK"/>
    <property type="match status" value="1"/>
</dbReference>
<dbReference type="Gene3D" id="3.90.190.10">
    <property type="entry name" value="Protein tyrosine phosphatase superfamily"/>
    <property type="match status" value="1"/>
</dbReference>
<comment type="caution">
    <text evidence="3">The sequence shown here is derived from an EMBL/GenBank/DDBJ whole genome shotgun (WGS) entry which is preliminary data.</text>
</comment>
<dbReference type="InterPro" id="IPR016130">
    <property type="entry name" value="Tyr_Pase_AS"/>
</dbReference>
<dbReference type="CDD" id="cd14498">
    <property type="entry name" value="DSP"/>
    <property type="match status" value="1"/>
</dbReference>
<dbReference type="SUPFAM" id="SSF52799">
    <property type="entry name" value="(Phosphotyrosine protein) phosphatases II"/>
    <property type="match status" value="1"/>
</dbReference>
<dbReference type="EMBL" id="JAJKFT010000010">
    <property type="protein sequence ID" value="MCC9630108.1"/>
    <property type="molecule type" value="Genomic_DNA"/>
</dbReference>
<dbReference type="GO" id="GO:0005737">
    <property type="term" value="C:cytoplasm"/>
    <property type="evidence" value="ECO:0007669"/>
    <property type="project" value="TreeGrafter"/>
</dbReference>
<dbReference type="PANTHER" id="PTHR46377">
    <property type="entry name" value="DUAL SPECIFICITY PROTEIN PHOSPHATASE 19"/>
    <property type="match status" value="1"/>
</dbReference>
<gene>
    <name evidence="3" type="ORF">LOC68_17075</name>
</gene>
<name>A0A9X1MMX0_9BACT</name>
<dbReference type="PROSITE" id="PS00383">
    <property type="entry name" value="TYR_PHOSPHATASE_1"/>
    <property type="match status" value="1"/>
</dbReference>
<dbReference type="PANTHER" id="PTHR46377:SF1">
    <property type="entry name" value="DUAL SPECIFICITY PROTEIN PHOSPHATASE 19"/>
    <property type="match status" value="1"/>
</dbReference>
<dbReference type="InterPro" id="IPR000387">
    <property type="entry name" value="Tyr_Pase_dom"/>
</dbReference>
<evidence type="ECO:0000313" key="3">
    <source>
        <dbReference type="EMBL" id="MCC9630108.1"/>
    </source>
</evidence>
<accession>A0A9X1MMX0</accession>
<evidence type="ECO:0000259" key="2">
    <source>
        <dbReference type="PROSITE" id="PS50056"/>
    </source>
</evidence>
<dbReference type="InterPro" id="IPR029021">
    <property type="entry name" value="Prot-tyrosine_phosphatase-like"/>
</dbReference>
<dbReference type="InterPro" id="IPR057023">
    <property type="entry name" value="PTP-SAK"/>
</dbReference>
<evidence type="ECO:0000313" key="4">
    <source>
        <dbReference type="Proteomes" id="UP001139103"/>
    </source>
</evidence>
<keyword evidence="4" id="KW-1185">Reference proteome</keyword>
<proteinExistence type="predicted"/>
<keyword evidence="1" id="KW-0378">Hydrolase</keyword>
<dbReference type="PROSITE" id="PS50056">
    <property type="entry name" value="TYR_PHOSPHATASE_2"/>
    <property type="match status" value="1"/>
</dbReference>
<dbReference type="Proteomes" id="UP001139103">
    <property type="component" value="Unassembled WGS sequence"/>
</dbReference>
<dbReference type="RefSeq" id="WP_230220969.1">
    <property type="nucleotide sequence ID" value="NZ_JAJKFT010000010.1"/>
</dbReference>
<reference evidence="3" key="1">
    <citation type="submission" date="2021-11" db="EMBL/GenBank/DDBJ databases">
        <title>Genome sequence.</title>
        <authorList>
            <person name="Sun Q."/>
        </authorList>
    </citation>
    <scope>NUCLEOTIDE SEQUENCE</scope>
    <source>
        <strain evidence="3">JC732</strain>
    </source>
</reference>
<protein>
    <submittedName>
        <fullName evidence="3">Dual specificity protein phosphatase family protein</fullName>
    </submittedName>
</protein>
<organism evidence="3 4">
    <name type="scientific">Blastopirellula sediminis</name>
    <dbReference type="NCBI Taxonomy" id="2894196"/>
    <lineage>
        <taxon>Bacteria</taxon>
        <taxon>Pseudomonadati</taxon>
        <taxon>Planctomycetota</taxon>
        <taxon>Planctomycetia</taxon>
        <taxon>Pirellulales</taxon>
        <taxon>Pirellulaceae</taxon>
        <taxon>Blastopirellula</taxon>
    </lineage>
</organism>
<dbReference type="AlphaFoldDB" id="A0A9X1MMX0"/>
<evidence type="ECO:0000256" key="1">
    <source>
        <dbReference type="ARBA" id="ARBA00022801"/>
    </source>
</evidence>
<feature type="domain" description="Tyrosine specific protein phosphatases" evidence="2">
    <location>
        <begin position="78"/>
        <end position="146"/>
    </location>
</feature>
<dbReference type="GO" id="GO:0008579">
    <property type="term" value="F:JUN kinase phosphatase activity"/>
    <property type="evidence" value="ECO:0007669"/>
    <property type="project" value="TreeGrafter"/>
</dbReference>
<sequence length="172" mass="19090">MNLPDSLQTAMRTGIYWVSPRLAVGRFVDPLRREELLSQQVTHILNVSDAASLPETTLAPFAQVSDVPIADLTPIPVESALQCMEVIRRAFGDDDSKVFVHCIAGQNRSPTILWLFLIACGLKEEEAKERINRTSPDAAPGHRSLISEFLLSRVRAYGHEHPELASLLVDFS</sequence>